<dbReference type="eggNOG" id="KOG2645">
    <property type="taxonomic scope" value="Eukaryota"/>
</dbReference>
<organism evidence="2 3">
    <name type="scientific">Zygosaccharomyces rouxii</name>
    <dbReference type="NCBI Taxonomy" id="4956"/>
    <lineage>
        <taxon>Eukaryota</taxon>
        <taxon>Fungi</taxon>
        <taxon>Dikarya</taxon>
        <taxon>Ascomycota</taxon>
        <taxon>Saccharomycotina</taxon>
        <taxon>Saccharomycetes</taxon>
        <taxon>Saccharomycetales</taxon>
        <taxon>Saccharomycetaceae</taxon>
        <taxon>Zygosaccharomyces</taxon>
    </lineage>
</organism>
<dbReference type="InterPro" id="IPR002591">
    <property type="entry name" value="Phosphodiest/P_Trfase"/>
</dbReference>
<accession>A0A1Q3A1F7</accession>
<dbReference type="Gene3D" id="3.40.720.10">
    <property type="entry name" value="Alkaline Phosphatase, subunit A"/>
    <property type="match status" value="1"/>
</dbReference>
<evidence type="ECO:0000256" key="1">
    <source>
        <dbReference type="SAM" id="SignalP"/>
    </source>
</evidence>
<feature type="signal peptide" evidence="1">
    <location>
        <begin position="1"/>
        <end position="24"/>
    </location>
</feature>
<dbReference type="SUPFAM" id="SSF53649">
    <property type="entry name" value="Alkaline phosphatase-like"/>
    <property type="match status" value="1"/>
</dbReference>
<dbReference type="GO" id="GO:0017111">
    <property type="term" value="F:ribonucleoside triphosphate phosphatase activity"/>
    <property type="evidence" value="ECO:0007669"/>
    <property type="project" value="TreeGrafter"/>
</dbReference>
<dbReference type="InterPro" id="IPR017850">
    <property type="entry name" value="Alkaline_phosphatase_core_sf"/>
</dbReference>
<comment type="caution">
    <text evidence="2">The sequence shown here is derived from an EMBL/GenBank/DDBJ whole genome shotgun (WGS) entry which is preliminary data.</text>
</comment>
<dbReference type="Pfam" id="PF01663">
    <property type="entry name" value="Phosphodiest"/>
    <property type="match status" value="1"/>
</dbReference>
<keyword evidence="1" id="KW-0732">Signal</keyword>
<reference evidence="2 3" key="1">
    <citation type="submission" date="2016-08" db="EMBL/GenBank/DDBJ databases">
        <title>Draft genome sequence of allopolyploid Zygosaccharomyces rouxii.</title>
        <authorList>
            <person name="Watanabe J."/>
            <person name="Uehara K."/>
            <person name="Mogi Y."/>
            <person name="Tsukioka Y."/>
        </authorList>
    </citation>
    <scope>NUCLEOTIDE SEQUENCE [LARGE SCALE GENOMIC DNA]</scope>
    <source>
        <strain evidence="2 3">NBRC 110957</strain>
    </source>
</reference>
<dbReference type="AlphaFoldDB" id="A0A1Q3A1F7"/>
<name>A0A1Q3A1F7_ZYGRO</name>
<dbReference type="EMBL" id="BDGX01000016">
    <property type="protein sequence ID" value="GAV49497.1"/>
    <property type="molecule type" value="Genomic_DNA"/>
</dbReference>
<proteinExistence type="predicted"/>
<protein>
    <submittedName>
        <fullName evidence="2">Uncharacterized protein</fullName>
    </submittedName>
</protein>
<dbReference type="CDD" id="cd16018">
    <property type="entry name" value="Enpp"/>
    <property type="match status" value="1"/>
</dbReference>
<gene>
    <name evidence="2" type="ORF">ZYGR_0P01410</name>
</gene>
<dbReference type="GO" id="GO:0009141">
    <property type="term" value="P:nucleoside triphosphate metabolic process"/>
    <property type="evidence" value="ECO:0007669"/>
    <property type="project" value="TreeGrafter"/>
</dbReference>
<sequence>MFLLPLSLVLSILLVVILTGLRDSYNNRYKPHGFDPSAKYSNGTHEFYPITLVLSLDGFHPSLISKEATPFLHELYTLQQPNTSVAPFIVPSFPSQTFPNHWSIVTGKYPSENGIVANWFWDHSLEKQFGPGNIDPELWETASEPIWSTLENAFFADTFKSAAHMWPGCEVQGRTPHFFTAFNDSETLEEKSESIFRNYVDGKRDASERPQLILAYAPQPDAYGHEYGYPAPHTPSFRELLNKIDSYASRVFAALDQRHMRHFTNVVILSDHGMATVPSHNVLLEKEILPDDLRTQHVSHSYLEGPALAIYTPNASHVERQLIKRLERLKIGKNFHVTRNLQQEFGYKLSGERTADIWVLPDVHYAVAHQRRLLGTHGYNNSSPEMRALFIANGPAFTEGYVEPFENVAIHGLLLELAGWKSEPHVGRPSHKIATADTKPQGLLVPLRSPPQDDLALLSRIFGNGSSYNAVFHNETTKLDAVVPEKQQQDFSSLLGEIVGELQAELAEWGSNDK</sequence>
<dbReference type="GO" id="GO:0047429">
    <property type="term" value="F:nucleoside triphosphate diphosphatase activity"/>
    <property type="evidence" value="ECO:0007669"/>
    <property type="project" value="TreeGrafter"/>
</dbReference>
<evidence type="ECO:0000313" key="3">
    <source>
        <dbReference type="Proteomes" id="UP000187013"/>
    </source>
</evidence>
<dbReference type="PANTHER" id="PTHR10151">
    <property type="entry name" value="ECTONUCLEOTIDE PYROPHOSPHATASE/PHOSPHODIESTERASE"/>
    <property type="match status" value="1"/>
</dbReference>
<evidence type="ECO:0000313" key="2">
    <source>
        <dbReference type="EMBL" id="GAV49497.1"/>
    </source>
</evidence>
<dbReference type="PANTHER" id="PTHR10151:SF120">
    <property type="entry name" value="BIS(5'-ADENOSYL)-TRIPHOSPHATASE"/>
    <property type="match status" value="1"/>
</dbReference>
<dbReference type="Proteomes" id="UP000187013">
    <property type="component" value="Unassembled WGS sequence"/>
</dbReference>
<feature type="chain" id="PRO_5010239278" evidence="1">
    <location>
        <begin position="25"/>
        <end position="514"/>
    </location>
</feature>
<dbReference type="OrthoDB" id="415411at2759"/>
<dbReference type="Gene3D" id="3.30.1360.180">
    <property type="match status" value="1"/>
</dbReference>